<dbReference type="Proteomes" id="UP000008144">
    <property type="component" value="Unassembled WGS sequence"/>
</dbReference>
<protein>
    <submittedName>
        <fullName evidence="2">Uncharacterized protein</fullName>
    </submittedName>
</protein>
<dbReference type="Ensembl" id="ENSCINT00000036193.1">
    <property type="protein sequence ID" value="ENSCINP00000034933.1"/>
    <property type="gene ID" value="ENSCING00000024361.1"/>
</dbReference>
<feature type="transmembrane region" description="Helical" evidence="1">
    <location>
        <begin position="48"/>
        <end position="67"/>
    </location>
</feature>
<evidence type="ECO:0000256" key="1">
    <source>
        <dbReference type="SAM" id="Phobius"/>
    </source>
</evidence>
<proteinExistence type="predicted"/>
<reference evidence="3" key="1">
    <citation type="journal article" date="2002" name="Science">
        <title>The draft genome of Ciona intestinalis: insights into chordate and vertebrate origins.</title>
        <authorList>
            <person name="Dehal P."/>
            <person name="Satou Y."/>
            <person name="Campbell R.K."/>
            <person name="Chapman J."/>
            <person name="Degnan B."/>
            <person name="De Tomaso A."/>
            <person name="Davidson B."/>
            <person name="Di Gregorio A."/>
            <person name="Gelpke M."/>
            <person name="Goodstein D.M."/>
            <person name="Harafuji N."/>
            <person name="Hastings K.E."/>
            <person name="Ho I."/>
            <person name="Hotta K."/>
            <person name="Huang W."/>
            <person name="Kawashima T."/>
            <person name="Lemaire P."/>
            <person name="Martinez D."/>
            <person name="Meinertzhagen I.A."/>
            <person name="Necula S."/>
            <person name="Nonaka M."/>
            <person name="Putnam N."/>
            <person name="Rash S."/>
            <person name="Saiga H."/>
            <person name="Satake M."/>
            <person name="Terry A."/>
            <person name="Yamada L."/>
            <person name="Wang H.G."/>
            <person name="Awazu S."/>
            <person name="Azumi K."/>
            <person name="Boore J."/>
            <person name="Branno M."/>
            <person name="Chin-Bow S."/>
            <person name="DeSantis R."/>
            <person name="Doyle S."/>
            <person name="Francino P."/>
            <person name="Keys D.N."/>
            <person name="Haga S."/>
            <person name="Hayashi H."/>
            <person name="Hino K."/>
            <person name="Imai K.S."/>
            <person name="Inaba K."/>
            <person name="Kano S."/>
            <person name="Kobayashi K."/>
            <person name="Kobayashi M."/>
            <person name="Lee B.I."/>
            <person name="Makabe K.W."/>
            <person name="Manohar C."/>
            <person name="Matassi G."/>
            <person name="Medina M."/>
            <person name="Mochizuki Y."/>
            <person name="Mount S."/>
            <person name="Morishita T."/>
            <person name="Miura S."/>
            <person name="Nakayama A."/>
            <person name="Nishizaka S."/>
            <person name="Nomoto H."/>
            <person name="Ohta F."/>
            <person name="Oishi K."/>
            <person name="Rigoutsos I."/>
            <person name="Sano M."/>
            <person name="Sasaki A."/>
            <person name="Sasakura Y."/>
            <person name="Shoguchi E."/>
            <person name="Shin-i T."/>
            <person name="Spagnuolo A."/>
            <person name="Stainier D."/>
            <person name="Suzuki M.M."/>
            <person name="Tassy O."/>
            <person name="Takatori N."/>
            <person name="Tokuoka M."/>
            <person name="Yagi K."/>
            <person name="Yoshizaki F."/>
            <person name="Wada S."/>
            <person name="Zhang C."/>
            <person name="Hyatt P.D."/>
            <person name="Larimer F."/>
            <person name="Detter C."/>
            <person name="Doggett N."/>
            <person name="Glavina T."/>
            <person name="Hawkins T."/>
            <person name="Richardson P."/>
            <person name="Lucas S."/>
            <person name="Kohara Y."/>
            <person name="Levine M."/>
            <person name="Satoh N."/>
            <person name="Rokhsar D.S."/>
        </authorList>
    </citation>
    <scope>NUCLEOTIDE SEQUENCE [LARGE SCALE GENOMIC DNA]</scope>
</reference>
<sequence>MADNVLFFGAGYSDPLTVVYIFFQFSFSFLEILNILFQLPFLFCEFQFFYIFLTLLELRFVSIAHFVTSKIRSKFATKRKAATTSMLRVN</sequence>
<dbReference type="InParanoid" id="H2XZ49"/>
<keyword evidence="1" id="KW-0472">Membrane</keyword>
<evidence type="ECO:0000313" key="3">
    <source>
        <dbReference type="Proteomes" id="UP000008144"/>
    </source>
</evidence>
<feature type="transmembrane region" description="Helical" evidence="1">
    <location>
        <begin position="16"/>
        <end position="36"/>
    </location>
</feature>
<dbReference type="HOGENOM" id="CLU_2446259_0_0_1"/>
<reference evidence="2" key="3">
    <citation type="submission" date="2025-09" db="UniProtKB">
        <authorList>
            <consortium name="Ensembl"/>
        </authorList>
    </citation>
    <scope>IDENTIFICATION</scope>
</reference>
<keyword evidence="3" id="KW-1185">Reference proteome</keyword>
<organism evidence="2 3">
    <name type="scientific">Ciona intestinalis</name>
    <name type="common">Transparent sea squirt</name>
    <name type="synonym">Ascidia intestinalis</name>
    <dbReference type="NCBI Taxonomy" id="7719"/>
    <lineage>
        <taxon>Eukaryota</taxon>
        <taxon>Metazoa</taxon>
        <taxon>Chordata</taxon>
        <taxon>Tunicata</taxon>
        <taxon>Ascidiacea</taxon>
        <taxon>Phlebobranchia</taxon>
        <taxon>Cionidae</taxon>
        <taxon>Ciona</taxon>
    </lineage>
</organism>
<name>H2XZ49_CIOIN</name>
<accession>H2XZ49</accession>
<reference evidence="2" key="2">
    <citation type="submission" date="2025-08" db="UniProtKB">
        <authorList>
            <consortium name="Ensembl"/>
        </authorList>
    </citation>
    <scope>IDENTIFICATION</scope>
</reference>
<keyword evidence="1" id="KW-1133">Transmembrane helix</keyword>
<evidence type="ECO:0000313" key="2">
    <source>
        <dbReference type="Ensembl" id="ENSCINP00000034933.1"/>
    </source>
</evidence>
<dbReference type="AlphaFoldDB" id="H2XZ49"/>
<keyword evidence="1" id="KW-0812">Transmembrane</keyword>